<evidence type="ECO:0000256" key="1">
    <source>
        <dbReference type="ARBA" id="ARBA00004496"/>
    </source>
</evidence>
<keyword evidence="3" id="KW-0472">Membrane</keyword>
<keyword evidence="3" id="KW-1133">Transmembrane helix</keyword>
<evidence type="ECO:0000256" key="3">
    <source>
        <dbReference type="SAM" id="Phobius"/>
    </source>
</evidence>
<accession>A0A8C7BQH8</accession>
<reference evidence="4" key="2">
    <citation type="submission" date="2025-09" db="UniProtKB">
        <authorList>
            <consortium name="Ensembl"/>
        </authorList>
    </citation>
    <scope>IDENTIFICATION</scope>
</reference>
<dbReference type="GeneTree" id="ENSGT00960000190111"/>
<reference evidence="4" key="1">
    <citation type="submission" date="2025-08" db="UniProtKB">
        <authorList>
            <consortium name="Ensembl"/>
        </authorList>
    </citation>
    <scope>IDENTIFICATION</scope>
</reference>
<dbReference type="GO" id="GO:0005737">
    <property type="term" value="C:cytoplasm"/>
    <property type="evidence" value="ECO:0007669"/>
    <property type="project" value="UniProtKB-SubCell"/>
</dbReference>
<dbReference type="AlphaFoldDB" id="A0A8C7BQH8"/>
<keyword evidence="5" id="KW-1185">Reference proteome</keyword>
<dbReference type="Proteomes" id="UP000694425">
    <property type="component" value="Unplaced"/>
</dbReference>
<name>A0A8C7BQH8_NEOVI</name>
<evidence type="ECO:0000313" key="4">
    <source>
        <dbReference type="Ensembl" id="ENSNVIP00000022059.1"/>
    </source>
</evidence>
<keyword evidence="3" id="KW-0812">Transmembrane</keyword>
<evidence type="ECO:0000256" key="2">
    <source>
        <dbReference type="ARBA" id="ARBA00022490"/>
    </source>
</evidence>
<feature type="transmembrane region" description="Helical" evidence="3">
    <location>
        <begin position="6"/>
        <end position="26"/>
    </location>
</feature>
<dbReference type="InterPro" id="IPR036525">
    <property type="entry name" value="Tubulin/FtsZ_GTPase_sf"/>
</dbReference>
<dbReference type="Gene3D" id="3.40.50.1440">
    <property type="entry name" value="Tubulin/FtsZ, GTPase domain"/>
    <property type="match status" value="1"/>
</dbReference>
<organism evidence="4 5">
    <name type="scientific">Neovison vison</name>
    <name type="common">American mink</name>
    <name type="synonym">Mustela vison</name>
    <dbReference type="NCBI Taxonomy" id="452646"/>
    <lineage>
        <taxon>Eukaryota</taxon>
        <taxon>Metazoa</taxon>
        <taxon>Chordata</taxon>
        <taxon>Craniata</taxon>
        <taxon>Vertebrata</taxon>
        <taxon>Euteleostomi</taxon>
        <taxon>Mammalia</taxon>
        <taxon>Eutheria</taxon>
        <taxon>Laurasiatheria</taxon>
        <taxon>Carnivora</taxon>
        <taxon>Caniformia</taxon>
        <taxon>Musteloidea</taxon>
        <taxon>Mustelidae</taxon>
        <taxon>Mustelinae</taxon>
        <taxon>Neogale</taxon>
    </lineage>
</organism>
<protein>
    <submittedName>
        <fullName evidence="4">Uncharacterized protein</fullName>
    </submittedName>
</protein>
<proteinExistence type="predicted"/>
<evidence type="ECO:0000313" key="5">
    <source>
        <dbReference type="Proteomes" id="UP000694425"/>
    </source>
</evidence>
<comment type="subcellular location">
    <subcellularLocation>
        <location evidence="1">Cytoplasm</location>
    </subcellularLocation>
</comment>
<keyword evidence="2" id="KW-0963">Cytoplasm</keyword>
<dbReference type="Ensembl" id="ENSNVIT00000025685.1">
    <property type="protein sequence ID" value="ENSNVIP00000022059.1"/>
    <property type="gene ID" value="ENSNVIG00000017226.1"/>
</dbReference>
<sequence length="78" mass="8563">MTQSVVVILVAQCGYQMGCCFWGLALREHVKVNQKRIYNETITSIFRNVDAREAGSGGSISKGKLCSLKVPAVLIDME</sequence>